<name>A0A0F9H9T9_9ZZZZ</name>
<accession>A0A0F9H9T9</accession>
<reference evidence="1" key="1">
    <citation type="journal article" date="2015" name="Nature">
        <title>Complex archaea that bridge the gap between prokaryotes and eukaryotes.</title>
        <authorList>
            <person name="Spang A."/>
            <person name="Saw J.H."/>
            <person name="Jorgensen S.L."/>
            <person name="Zaremba-Niedzwiedzka K."/>
            <person name="Martijn J."/>
            <person name="Lind A.E."/>
            <person name="van Eijk R."/>
            <person name="Schleper C."/>
            <person name="Guy L."/>
            <person name="Ettema T.J."/>
        </authorList>
    </citation>
    <scope>NUCLEOTIDE SEQUENCE</scope>
</reference>
<comment type="caution">
    <text evidence="1">The sequence shown here is derived from an EMBL/GenBank/DDBJ whole genome shotgun (WGS) entry which is preliminary data.</text>
</comment>
<sequence>MPLILKNHHFGNVVNAMKDYEKILQPIDKLEEFIVGLGHGLTRDLIPKEKSDH</sequence>
<proteinExistence type="predicted"/>
<organism evidence="1">
    <name type="scientific">marine sediment metagenome</name>
    <dbReference type="NCBI Taxonomy" id="412755"/>
    <lineage>
        <taxon>unclassified sequences</taxon>
        <taxon>metagenomes</taxon>
        <taxon>ecological metagenomes</taxon>
    </lineage>
</organism>
<dbReference type="EMBL" id="LAZR01015695">
    <property type="protein sequence ID" value="KKM07800.1"/>
    <property type="molecule type" value="Genomic_DNA"/>
</dbReference>
<protein>
    <submittedName>
        <fullName evidence="1">Uncharacterized protein</fullName>
    </submittedName>
</protein>
<evidence type="ECO:0000313" key="1">
    <source>
        <dbReference type="EMBL" id="KKM07800.1"/>
    </source>
</evidence>
<dbReference type="AlphaFoldDB" id="A0A0F9H9T9"/>
<gene>
    <name evidence="1" type="ORF">LCGC14_1730300</name>
</gene>